<keyword evidence="2" id="KW-1185">Reference proteome</keyword>
<evidence type="ECO:0000313" key="1">
    <source>
        <dbReference type="EMBL" id="GLS21054.1"/>
    </source>
</evidence>
<protein>
    <submittedName>
        <fullName evidence="1">Uncharacterized protein</fullName>
    </submittedName>
</protein>
<proteinExistence type="predicted"/>
<dbReference type="Proteomes" id="UP001156882">
    <property type="component" value="Unassembled WGS sequence"/>
</dbReference>
<evidence type="ECO:0000313" key="2">
    <source>
        <dbReference type="Proteomes" id="UP001156882"/>
    </source>
</evidence>
<gene>
    <name evidence="1" type="ORF">GCM10007874_40710</name>
</gene>
<reference evidence="2" key="1">
    <citation type="journal article" date="2019" name="Int. J. Syst. Evol. Microbiol.">
        <title>The Global Catalogue of Microorganisms (GCM) 10K type strain sequencing project: providing services to taxonomists for standard genome sequencing and annotation.</title>
        <authorList>
            <consortium name="The Broad Institute Genomics Platform"/>
            <consortium name="The Broad Institute Genome Sequencing Center for Infectious Disease"/>
            <person name="Wu L."/>
            <person name="Ma J."/>
        </authorList>
    </citation>
    <scope>NUCLEOTIDE SEQUENCE [LARGE SCALE GENOMIC DNA]</scope>
    <source>
        <strain evidence="2">NBRC 101365</strain>
    </source>
</reference>
<organism evidence="1 2">
    <name type="scientific">Labrys miyagiensis</name>
    <dbReference type="NCBI Taxonomy" id="346912"/>
    <lineage>
        <taxon>Bacteria</taxon>
        <taxon>Pseudomonadati</taxon>
        <taxon>Pseudomonadota</taxon>
        <taxon>Alphaproteobacteria</taxon>
        <taxon>Hyphomicrobiales</taxon>
        <taxon>Xanthobacteraceae</taxon>
        <taxon>Labrys</taxon>
    </lineage>
</organism>
<name>A0ABQ6CLJ2_9HYPH</name>
<comment type="caution">
    <text evidence="1">The sequence shown here is derived from an EMBL/GenBank/DDBJ whole genome shotgun (WGS) entry which is preliminary data.</text>
</comment>
<accession>A0ABQ6CLJ2</accession>
<dbReference type="EMBL" id="BSPC01000040">
    <property type="protein sequence ID" value="GLS21054.1"/>
    <property type="molecule type" value="Genomic_DNA"/>
</dbReference>
<sequence length="55" mass="6146">MIMGLYREEITGQTLENFAYEICLRVGGKVLRQAFDRPGLGPARQALDQHIAIGK</sequence>